<name>A0ABT1Y498_9FIRM</name>
<organism evidence="2 3">
    <name type="scientific">Dehalobacterium formicoaceticum</name>
    <dbReference type="NCBI Taxonomy" id="51515"/>
    <lineage>
        <taxon>Bacteria</taxon>
        <taxon>Bacillati</taxon>
        <taxon>Bacillota</taxon>
        <taxon>Clostridia</taxon>
        <taxon>Eubacteriales</taxon>
        <taxon>Peptococcaceae</taxon>
        <taxon>Dehalobacterium</taxon>
    </lineage>
</organism>
<dbReference type="RefSeq" id="WP_257913282.1">
    <property type="nucleotide sequence ID" value="NZ_JANPWE010000004.1"/>
</dbReference>
<keyword evidence="1" id="KW-0812">Transmembrane</keyword>
<reference evidence="2 3" key="1">
    <citation type="submission" date="2022-08" db="EMBL/GenBank/DDBJ databases">
        <title>Proteogenomics of the novel Dehalobacterium formicoaceticum strain EZ94 highlights a key role of methyltransferases during anaerobic dichloromethane degradation.</title>
        <authorList>
            <person name="Wasmund K."/>
        </authorList>
    </citation>
    <scope>NUCLEOTIDE SEQUENCE [LARGE SCALE GENOMIC DNA]</scope>
    <source>
        <strain evidence="2 3">EZ94</strain>
    </source>
</reference>
<accession>A0ABT1Y498</accession>
<comment type="caution">
    <text evidence="2">The sequence shown here is derived from an EMBL/GenBank/DDBJ whole genome shotgun (WGS) entry which is preliminary data.</text>
</comment>
<dbReference type="EMBL" id="JANPWE010000004">
    <property type="protein sequence ID" value="MCR6545704.1"/>
    <property type="molecule type" value="Genomic_DNA"/>
</dbReference>
<dbReference type="Proteomes" id="UP001524944">
    <property type="component" value="Unassembled WGS sequence"/>
</dbReference>
<evidence type="ECO:0000256" key="1">
    <source>
        <dbReference type="SAM" id="Phobius"/>
    </source>
</evidence>
<feature type="transmembrane region" description="Helical" evidence="1">
    <location>
        <begin position="50"/>
        <end position="73"/>
    </location>
</feature>
<evidence type="ECO:0008006" key="4">
    <source>
        <dbReference type="Google" id="ProtNLM"/>
    </source>
</evidence>
<keyword evidence="1" id="KW-1133">Transmembrane helix</keyword>
<sequence length="345" mass="38946">MNKKVVNRISKILEPTEEQKERMFSNILDKHQNENTNKRGFTPMKGLRPALVAALMAFCLIITTTVAAAYLGLDIKFLNFLNPSSDEQAEYLANGAYIVDKQVKNKNGTLEINQVIGDSNVTLILMNFTAPKGTVLNKEHYSFENMDISMDAYGNFYGYGIISLKDENINDNKISMVMRINTTESLMGQKAHLSFRDLKGSDTIPGEFTTAVSGEWKASFKLNFKNYSTDYQVDKPIKMFDYNATIKTISISPISVALKLESLFTKKISKASGEWEVLGPNEYSDLYPITINYKDGTSETTDIFNGMHHLDGNGDMLFIKTFDKVMNDKEIKSITFFDTEIQIVH</sequence>
<evidence type="ECO:0000313" key="2">
    <source>
        <dbReference type="EMBL" id="MCR6545704.1"/>
    </source>
</evidence>
<keyword evidence="3" id="KW-1185">Reference proteome</keyword>
<protein>
    <recommendedName>
        <fullName evidence="4">DUF4179 domain-containing protein</fullName>
    </recommendedName>
</protein>
<gene>
    <name evidence="2" type="ORF">NVS47_09315</name>
</gene>
<evidence type="ECO:0000313" key="3">
    <source>
        <dbReference type="Proteomes" id="UP001524944"/>
    </source>
</evidence>
<proteinExistence type="predicted"/>
<keyword evidence="1" id="KW-0472">Membrane</keyword>